<accession>A0A9Q5I2V2</accession>
<evidence type="ECO:0000256" key="2">
    <source>
        <dbReference type="SAM" id="MobiDB-lite"/>
    </source>
</evidence>
<sequence>MASESGVYEMKETENPSLVLRQLPMCWDDRRLLKHEPFRNIFFCRDQAIMWSDVPNAHWADLVKNGVKEEFVKAFIRWCLIAFHAPNDEHNPQMLTTFDFVDQSSYWKVFVEVFYMLHQAQNVLRSQNLLIQKKFQEEEALKLVNNERKRLGFKDFLVLRSRVRRRLARRDCESTSYDPPPITLLEEAEKPIGNPSHREILEELFNSKTKEIEDACAYFMKALPGDVIGLEDLMSGRRPTRRAAPPPQFLEGLSRKDAEAKIASPARSMTKKQNKSKGKVPTNRRISSPVKTNGEALIIDEGGARLVKRTAQTASDTGLMLTTGIDRGVFDAESIVVDNQAASITSSDAVLNPNPSTLSQRRGKACSTKKRGPEVTETVIALFATPGLESNKRRKLSDPRAKRDPILLSSCQAKEFSADDAVAPGKRRKNVCRKGKSEPTAPEETIVSQQKYCSKLPMPNESEITHGKQIVCASSSLFDDTLGDGDGNKDIIDPKVPYDRLAHDSPSVSSELAVVEDPIRREKMVKSLDKSRPQICFSKPRLPEWARPLVWAGSRQALCETTTWFRCYHGGVYFSDGKAHGYLLGGYSSQRDKFHHDGKLIISHGGGKSLGGSGDQRDHDASVRALLYNYRVGHPLVLLIDDKYAPFPFDLEGKMYVVLGLYWIVNAWAEKDVVEIDGKVETRTKYKFAFQYCEGQGSPWWLVNSADILKGVVHGPDSASNFSDIPCNRYKVPRNVETSADGRTLETKPLRLQNAAWEKVTLIARSAKEARRGYINKGGCVSIPIAPDFSASTQRKSSRLNTKNDFLNFDLTKGLERLTLAYRLLCPIRTKYLLTPSTQRWDGGARTADNFALGITVSSQKWISSESGHSGIHYIFGLPRDRGCIHLIRGNVLVNGRANELFRQYQDDALEKKFLRRYPLRFHHARGQMLTNYFSHNAGVPYKYAVSTNITDPFDQAPPCVNGALQLIRDRVSLIIKKEADFNEILTAAYMARQKMSYHTDDEKGLGPVVASLSLGSVAHMHFRHRRTATNASIEKQLSVVLRHGDVLAMEGALIQKQYEHSVVPVNFRIAATARCIDQGPENTEMTLVPTMHERFINYS</sequence>
<dbReference type="InterPro" id="IPR032852">
    <property type="entry name" value="ALKBH2"/>
</dbReference>
<feature type="binding site" evidence="1">
    <location>
        <position position="990"/>
    </location>
    <ligand>
        <name>2-oxoglutarate</name>
        <dbReference type="ChEBI" id="CHEBI:16810"/>
    </ligand>
</feature>
<dbReference type="PANTHER" id="PTHR31573">
    <property type="entry name" value="ALPHA-KETOGLUTARATE-DEPENDENT DIOXYGENASE ALKB HOMOLOG 2"/>
    <property type="match status" value="1"/>
</dbReference>
<evidence type="ECO:0000313" key="5">
    <source>
        <dbReference type="Proteomes" id="UP000757232"/>
    </source>
</evidence>
<dbReference type="InterPro" id="IPR027450">
    <property type="entry name" value="AlkB-like"/>
</dbReference>
<dbReference type="InterPro" id="IPR005123">
    <property type="entry name" value="Oxoglu/Fe-dep_dioxygenase_dom"/>
</dbReference>
<proteinExistence type="predicted"/>
<dbReference type="Proteomes" id="UP000757232">
    <property type="component" value="Unassembled WGS sequence"/>
</dbReference>
<dbReference type="Gene3D" id="2.60.120.590">
    <property type="entry name" value="Alpha-ketoglutarate-dependent dioxygenase AlkB-like"/>
    <property type="match status" value="1"/>
</dbReference>
<organism evidence="4 5">
    <name type="scientific">Sanghuangporus baumii</name>
    <name type="common">Phellinus baumii</name>
    <dbReference type="NCBI Taxonomy" id="108892"/>
    <lineage>
        <taxon>Eukaryota</taxon>
        <taxon>Fungi</taxon>
        <taxon>Dikarya</taxon>
        <taxon>Basidiomycota</taxon>
        <taxon>Agaricomycotina</taxon>
        <taxon>Agaricomycetes</taxon>
        <taxon>Hymenochaetales</taxon>
        <taxon>Hymenochaetaceae</taxon>
        <taxon>Sanghuangporus</taxon>
    </lineage>
</organism>
<dbReference type="AlphaFoldDB" id="A0A9Q5I2V2"/>
<reference evidence="4" key="1">
    <citation type="submission" date="2016-06" db="EMBL/GenBank/DDBJ databases">
        <title>Draft Genome sequence of the fungus Inonotus baumii.</title>
        <authorList>
            <person name="Zhu H."/>
            <person name="Lin W."/>
        </authorList>
    </citation>
    <scope>NUCLEOTIDE SEQUENCE</scope>
    <source>
        <strain evidence="4">821</strain>
    </source>
</reference>
<dbReference type="OrthoDB" id="2163491at2759"/>
<dbReference type="Pfam" id="PF13532">
    <property type="entry name" value="2OG-FeII_Oxy_2"/>
    <property type="match status" value="1"/>
</dbReference>
<protein>
    <recommendedName>
        <fullName evidence="3">Fe2OG dioxygenase domain-containing protein</fullName>
    </recommendedName>
</protein>
<dbReference type="GO" id="GO:0035516">
    <property type="term" value="F:broad specificity oxidative DNA demethylase activity"/>
    <property type="evidence" value="ECO:0007669"/>
    <property type="project" value="TreeGrafter"/>
</dbReference>
<dbReference type="PROSITE" id="PS51471">
    <property type="entry name" value="FE2OG_OXY"/>
    <property type="match status" value="1"/>
</dbReference>
<feature type="binding site" evidence="1">
    <location>
        <position position="1002"/>
    </location>
    <ligand>
        <name>substrate</name>
    </ligand>
</feature>
<name>A0A9Q5I2V2_SANBA</name>
<feature type="compositionally biased region" description="Basic residues" evidence="2">
    <location>
        <begin position="361"/>
        <end position="370"/>
    </location>
</feature>
<comment type="caution">
    <text evidence="4">The sequence shown here is derived from an EMBL/GenBank/DDBJ whole genome shotgun (WGS) entry which is preliminary data.</text>
</comment>
<dbReference type="InterPro" id="IPR037151">
    <property type="entry name" value="AlkB-like_sf"/>
</dbReference>
<dbReference type="GO" id="GO:0008198">
    <property type="term" value="F:ferrous iron binding"/>
    <property type="evidence" value="ECO:0007669"/>
    <property type="project" value="TreeGrafter"/>
</dbReference>
<feature type="binding site" evidence="1">
    <location>
        <position position="1061"/>
    </location>
    <ligand>
        <name>2-oxoglutarate</name>
        <dbReference type="ChEBI" id="CHEBI:16810"/>
    </ligand>
</feature>
<keyword evidence="5" id="KW-1185">Reference proteome</keyword>
<evidence type="ECO:0000259" key="3">
    <source>
        <dbReference type="PROSITE" id="PS51471"/>
    </source>
</evidence>
<feature type="binding site" evidence="1">
    <location>
        <position position="999"/>
    </location>
    <ligand>
        <name>2-oxoglutarate</name>
        <dbReference type="ChEBI" id="CHEBI:16810"/>
    </ligand>
</feature>
<dbReference type="EMBL" id="LNZH02000122">
    <property type="protein sequence ID" value="OCB90685.1"/>
    <property type="molecule type" value="Genomic_DNA"/>
</dbReference>
<feature type="domain" description="Fe2OG dioxygenase" evidence="3">
    <location>
        <begin position="981"/>
        <end position="1078"/>
    </location>
</feature>
<evidence type="ECO:0000313" key="4">
    <source>
        <dbReference type="EMBL" id="OCB90685.1"/>
    </source>
</evidence>
<dbReference type="PANTHER" id="PTHR31573:SF4">
    <property type="entry name" value="FE2OG DIOXYGENASE DOMAIN-CONTAINING PROTEIN"/>
    <property type="match status" value="1"/>
</dbReference>
<feature type="region of interest" description="Disordered" evidence="2">
    <location>
        <begin position="237"/>
        <end position="288"/>
    </location>
</feature>
<feature type="compositionally biased region" description="Basic residues" evidence="2">
    <location>
        <begin position="269"/>
        <end position="278"/>
    </location>
</feature>
<gene>
    <name evidence="4" type="ORF">A7U60_g2120</name>
</gene>
<dbReference type="SUPFAM" id="SSF51197">
    <property type="entry name" value="Clavaminate synthase-like"/>
    <property type="match status" value="1"/>
</dbReference>
<feature type="region of interest" description="Disordered" evidence="2">
    <location>
        <begin position="352"/>
        <end position="371"/>
    </location>
</feature>
<dbReference type="GO" id="GO:0006307">
    <property type="term" value="P:DNA alkylation repair"/>
    <property type="evidence" value="ECO:0007669"/>
    <property type="project" value="TreeGrafter"/>
</dbReference>
<evidence type="ECO:0000256" key="1">
    <source>
        <dbReference type="PIRSR" id="PIRSR632852-1"/>
    </source>
</evidence>
<dbReference type="GO" id="GO:0051747">
    <property type="term" value="F:cytosine C-5 DNA demethylase activity"/>
    <property type="evidence" value="ECO:0007669"/>
    <property type="project" value="TreeGrafter"/>
</dbReference>